<evidence type="ECO:0000313" key="3">
    <source>
        <dbReference type="Proteomes" id="UP001177160"/>
    </source>
</evidence>
<name>A0ABT2Y703_9MOLU</name>
<evidence type="ECO:0000256" key="1">
    <source>
        <dbReference type="SAM" id="SignalP"/>
    </source>
</evidence>
<feature type="signal peptide" evidence="1">
    <location>
        <begin position="1"/>
        <end position="20"/>
    </location>
</feature>
<reference evidence="2" key="1">
    <citation type="submission" date="2022-09" db="EMBL/GenBank/DDBJ databases">
        <title>Novel Mycoplasma species identified in domestic and wild animals.</title>
        <authorList>
            <person name="Volokhov D.V."/>
            <person name="Furtak V.A."/>
            <person name="Zagorodnyaya T.A."/>
        </authorList>
    </citation>
    <scope>NUCLEOTIDE SEQUENCE</scope>
    <source>
        <strain evidence="2">Oakley</strain>
    </source>
</reference>
<dbReference type="Proteomes" id="UP001177160">
    <property type="component" value="Unassembled WGS sequence"/>
</dbReference>
<evidence type="ECO:0008006" key="4">
    <source>
        <dbReference type="Google" id="ProtNLM"/>
    </source>
</evidence>
<keyword evidence="3" id="KW-1185">Reference proteome</keyword>
<feature type="chain" id="PRO_5046270916" description="DUF4825 domain-containing protein" evidence="1">
    <location>
        <begin position="21"/>
        <end position="160"/>
    </location>
</feature>
<keyword evidence="1" id="KW-0732">Signal</keyword>
<sequence length="160" mass="18802">MKKMLIIIFCVLFLSGCAEILQTTPYKHLKRGTDKLDSWDVEYDEINIGVSDEQSNHDSTNKRIFINLEEENIHANLIINYWDGPKNFISVTSIVIKYFDKDQSIYVSISASPNVLTIDWEELYDELYQPDMNAETLYETMQMLKIDDIQRLFLVNDIEY</sequence>
<protein>
    <recommendedName>
        <fullName evidence="4">DUF4825 domain-containing protein</fullName>
    </recommendedName>
</protein>
<organism evidence="2 3">
    <name type="scientific">Paracholeplasma manati</name>
    <dbReference type="NCBI Taxonomy" id="591373"/>
    <lineage>
        <taxon>Bacteria</taxon>
        <taxon>Bacillati</taxon>
        <taxon>Mycoplasmatota</taxon>
        <taxon>Mollicutes</taxon>
        <taxon>Acholeplasmatales</taxon>
        <taxon>Acholeplasmataceae</taxon>
        <taxon>Paracholeplasma</taxon>
    </lineage>
</organism>
<accession>A0ABT2Y703</accession>
<dbReference type="RefSeq" id="WP_263608709.1">
    <property type="nucleotide sequence ID" value="NZ_JAOVQM010000005.1"/>
</dbReference>
<dbReference type="EMBL" id="JAOVQM010000005">
    <property type="protein sequence ID" value="MCV2232521.1"/>
    <property type="molecule type" value="Genomic_DNA"/>
</dbReference>
<evidence type="ECO:0000313" key="2">
    <source>
        <dbReference type="EMBL" id="MCV2232521.1"/>
    </source>
</evidence>
<comment type="caution">
    <text evidence="2">The sequence shown here is derived from an EMBL/GenBank/DDBJ whole genome shotgun (WGS) entry which is preliminary data.</text>
</comment>
<dbReference type="PROSITE" id="PS51257">
    <property type="entry name" value="PROKAR_LIPOPROTEIN"/>
    <property type="match status" value="1"/>
</dbReference>
<proteinExistence type="predicted"/>
<gene>
    <name evidence="2" type="ORF">N7548_06760</name>
</gene>